<evidence type="ECO:0000313" key="6">
    <source>
        <dbReference type="EMBL" id="KAA5546176.1"/>
    </source>
</evidence>
<dbReference type="Pfam" id="PF17863">
    <property type="entry name" value="AAA_lid_2"/>
    <property type="match status" value="1"/>
</dbReference>
<evidence type="ECO:0000313" key="7">
    <source>
        <dbReference type="Proteomes" id="UP000324479"/>
    </source>
</evidence>
<dbReference type="InterPro" id="IPR041628">
    <property type="entry name" value="ChlI/MoxR_AAA_lid"/>
</dbReference>
<dbReference type="PANTHER" id="PTHR42759:SF1">
    <property type="entry name" value="MAGNESIUM-CHELATASE SUBUNIT CHLD"/>
    <property type="match status" value="1"/>
</dbReference>
<evidence type="ECO:0000256" key="3">
    <source>
        <dbReference type="ARBA" id="ARBA00061607"/>
    </source>
</evidence>
<protein>
    <submittedName>
        <fullName evidence="6">MoxR family ATPase</fullName>
    </submittedName>
</protein>
<proteinExistence type="inferred from homology"/>
<organism evidence="6 7">
    <name type="scientific">Roseiconus nitratireducens</name>
    <dbReference type="NCBI Taxonomy" id="2605748"/>
    <lineage>
        <taxon>Bacteria</taxon>
        <taxon>Pseudomonadati</taxon>
        <taxon>Planctomycetota</taxon>
        <taxon>Planctomycetia</taxon>
        <taxon>Pirellulales</taxon>
        <taxon>Pirellulaceae</taxon>
        <taxon>Roseiconus</taxon>
    </lineage>
</organism>
<comment type="caution">
    <text evidence="6">The sequence shown here is derived from an EMBL/GenBank/DDBJ whole genome shotgun (WGS) entry which is preliminary data.</text>
</comment>
<dbReference type="PANTHER" id="PTHR42759">
    <property type="entry name" value="MOXR FAMILY PROTEIN"/>
    <property type="match status" value="1"/>
</dbReference>
<keyword evidence="7" id="KW-1185">Reference proteome</keyword>
<dbReference type="InterPro" id="IPR050764">
    <property type="entry name" value="CbbQ/NirQ/NorQ/GpvN"/>
</dbReference>
<keyword evidence="2" id="KW-0067">ATP-binding</keyword>
<dbReference type="GO" id="GO:0005524">
    <property type="term" value="F:ATP binding"/>
    <property type="evidence" value="ECO:0007669"/>
    <property type="project" value="UniProtKB-KW"/>
</dbReference>
<evidence type="ECO:0000256" key="1">
    <source>
        <dbReference type="ARBA" id="ARBA00022741"/>
    </source>
</evidence>
<sequence length="348" mass="38620">MVQPPPIEPNLNQLGEDDAAKAAQLVKACSAIREQVGRVVVGQDEVIEQLLIAILSRGHCLLEGVPGLAKTLMIRTLADSMHLRFHRIQFTPDLMPGDITGTDIIQEDPETGRRKLLFEPGPVFTQMLLADEINRTPPKTQAALLEAMQEHEVTAGGKTYALEEPFFVLATQNPIEQEGTYPLPEAQRDRFLFHVVVDYPSREEESEIVDRTTSTFDAAVDAVVSGQQIIEFQKLVRRVPLPPHVKEWVLDAVRAVRPADPQCASWAKELVEWGPGPRASQQLVLASKARALMHGRPHVRIDDVQTLALPVLRHRIVPTFAAEADGITVDDLIKRLVKDLTPKPSSKL</sequence>
<dbReference type="Gene3D" id="1.10.8.80">
    <property type="entry name" value="Magnesium chelatase subunit I, C-Terminal domain"/>
    <property type="match status" value="1"/>
</dbReference>
<dbReference type="AlphaFoldDB" id="A0A5M6DIH2"/>
<dbReference type="GO" id="GO:0016887">
    <property type="term" value="F:ATP hydrolysis activity"/>
    <property type="evidence" value="ECO:0007669"/>
    <property type="project" value="InterPro"/>
</dbReference>
<feature type="domain" description="ATPase AAA-3" evidence="4">
    <location>
        <begin position="59"/>
        <end position="193"/>
    </location>
</feature>
<comment type="similarity">
    <text evidence="3">Belongs to the MoxR family.</text>
</comment>
<dbReference type="RefSeq" id="WP_150075182.1">
    <property type="nucleotide sequence ID" value="NZ_VWOX01000002.1"/>
</dbReference>
<dbReference type="FunFam" id="3.40.50.300:FF:000640">
    <property type="entry name" value="MoxR family ATPase"/>
    <property type="match status" value="1"/>
</dbReference>
<dbReference type="CDD" id="cd00009">
    <property type="entry name" value="AAA"/>
    <property type="match status" value="1"/>
</dbReference>
<evidence type="ECO:0000259" key="5">
    <source>
        <dbReference type="Pfam" id="PF17863"/>
    </source>
</evidence>
<dbReference type="InterPro" id="IPR011703">
    <property type="entry name" value="ATPase_AAA-3"/>
</dbReference>
<dbReference type="EMBL" id="VWOX01000002">
    <property type="protein sequence ID" value="KAA5546176.1"/>
    <property type="molecule type" value="Genomic_DNA"/>
</dbReference>
<dbReference type="Proteomes" id="UP000324479">
    <property type="component" value="Unassembled WGS sequence"/>
</dbReference>
<keyword evidence="1" id="KW-0547">Nucleotide-binding</keyword>
<dbReference type="Gene3D" id="3.40.50.300">
    <property type="entry name" value="P-loop containing nucleotide triphosphate hydrolases"/>
    <property type="match status" value="1"/>
</dbReference>
<evidence type="ECO:0000256" key="2">
    <source>
        <dbReference type="ARBA" id="ARBA00022840"/>
    </source>
</evidence>
<dbReference type="InterPro" id="IPR027417">
    <property type="entry name" value="P-loop_NTPase"/>
</dbReference>
<evidence type="ECO:0000259" key="4">
    <source>
        <dbReference type="Pfam" id="PF07726"/>
    </source>
</evidence>
<reference evidence="6 7" key="1">
    <citation type="submission" date="2019-08" db="EMBL/GenBank/DDBJ databases">
        <authorList>
            <person name="Dhanesh K."/>
            <person name="Kumar G."/>
            <person name="Sasikala C."/>
            <person name="Venkata Ramana C."/>
        </authorList>
    </citation>
    <scope>NUCLEOTIDE SEQUENCE [LARGE SCALE GENOMIC DNA]</scope>
    <source>
        <strain evidence="6 7">JC645</strain>
    </source>
</reference>
<dbReference type="PIRSF" id="PIRSF002849">
    <property type="entry name" value="AAA_ATPase_chaperone_MoxR_prd"/>
    <property type="match status" value="1"/>
</dbReference>
<gene>
    <name evidence="6" type="ORF">FYK55_04585</name>
</gene>
<dbReference type="SUPFAM" id="SSF52540">
    <property type="entry name" value="P-loop containing nucleoside triphosphate hydrolases"/>
    <property type="match status" value="1"/>
</dbReference>
<feature type="domain" description="ChlI/MoxR AAA lid" evidence="5">
    <location>
        <begin position="264"/>
        <end position="335"/>
    </location>
</feature>
<accession>A0A5M6DIH2</accession>
<name>A0A5M6DIH2_9BACT</name>
<dbReference type="Pfam" id="PF07726">
    <property type="entry name" value="AAA_3"/>
    <property type="match status" value="1"/>
</dbReference>